<evidence type="ECO:0000313" key="3">
    <source>
        <dbReference type="EMBL" id="QEF96287.1"/>
    </source>
</evidence>
<evidence type="ECO:0000313" key="4">
    <source>
        <dbReference type="Proteomes" id="UP000321353"/>
    </source>
</evidence>
<protein>
    <submittedName>
        <fullName evidence="3">Thioredoxin</fullName>
    </submittedName>
</protein>
<evidence type="ECO:0000256" key="1">
    <source>
        <dbReference type="SAM" id="SignalP"/>
    </source>
</evidence>
<sequence precursor="true">MTNRSLLLPCLLMAIVGCGGAPADPTTTDANHARLPVVSGSQLTQYVQASDSPVLVEFGVDFNCPRCAQTKRDVMRLRDTLQGDIDVIRVDFNANAQTVAELGGTVCPTYVLFDRGNPVLTRSFPVSIELLEGEILRQTADSGK</sequence>
<dbReference type="EMBL" id="CP036264">
    <property type="protein sequence ID" value="QEF96287.1"/>
    <property type="molecule type" value="Genomic_DNA"/>
</dbReference>
<dbReference type="SUPFAM" id="SSF52833">
    <property type="entry name" value="Thioredoxin-like"/>
    <property type="match status" value="1"/>
</dbReference>
<dbReference type="PROSITE" id="PS51352">
    <property type="entry name" value="THIOREDOXIN_2"/>
    <property type="match status" value="1"/>
</dbReference>
<dbReference type="AlphaFoldDB" id="A0A5B9MAN5"/>
<organism evidence="3 4">
    <name type="scientific">Stieleria maiorica</name>
    <dbReference type="NCBI Taxonomy" id="2795974"/>
    <lineage>
        <taxon>Bacteria</taxon>
        <taxon>Pseudomonadati</taxon>
        <taxon>Planctomycetota</taxon>
        <taxon>Planctomycetia</taxon>
        <taxon>Pirellulales</taxon>
        <taxon>Pirellulaceae</taxon>
        <taxon>Stieleria</taxon>
    </lineage>
</organism>
<dbReference type="Proteomes" id="UP000321353">
    <property type="component" value="Chromosome"/>
</dbReference>
<dbReference type="Gene3D" id="3.40.30.10">
    <property type="entry name" value="Glutaredoxin"/>
    <property type="match status" value="1"/>
</dbReference>
<dbReference type="KEGG" id="smam:Mal15_03140"/>
<keyword evidence="1" id="KW-0732">Signal</keyword>
<feature type="signal peptide" evidence="1">
    <location>
        <begin position="1"/>
        <end position="23"/>
    </location>
</feature>
<gene>
    <name evidence="3" type="ORF">Mal15_03140</name>
</gene>
<accession>A0A5B9MAN5</accession>
<dbReference type="InterPro" id="IPR036249">
    <property type="entry name" value="Thioredoxin-like_sf"/>
</dbReference>
<feature type="domain" description="Thioredoxin" evidence="2">
    <location>
        <begin position="14"/>
        <end position="144"/>
    </location>
</feature>
<feature type="chain" id="PRO_5023032426" evidence="1">
    <location>
        <begin position="24"/>
        <end position="144"/>
    </location>
</feature>
<proteinExistence type="predicted"/>
<evidence type="ECO:0000259" key="2">
    <source>
        <dbReference type="PROSITE" id="PS51352"/>
    </source>
</evidence>
<dbReference type="Pfam" id="PF00085">
    <property type="entry name" value="Thioredoxin"/>
    <property type="match status" value="1"/>
</dbReference>
<dbReference type="PROSITE" id="PS51257">
    <property type="entry name" value="PROKAR_LIPOPROTEIN"/>
    <property type="match status" value="1"/>
</dbReference>
<dbReference type="InterPro" id="IPR013766">
    <property type="entry name" value="Thioredoxin_domain"/>
</dbReference>
<reference evidence="3 4" key="1">
    <citation type="submission" date="2019-02" db="EMBL/GenBank/DDBJ databases">
        <title>Planctomycetal bacteria perform biofilm scaping via a novel small molecule.</title>
        <authorList>
            <person name="Jeske O."/>
            <person name="Boedeker C."/>
            <person name="Wiegand S."/>
            <person name="Breitling P."/>
            <person name="Kallscheuer N."/>
            <person name="Jogler M."/>
            <person name="Rohde M."/>
            <person name="Petersen J."/>
            <person name="Medema M.H."/>
            <person name="Surup F."/>
            <person name="Jogler C."/>
        </authorList>
    </citation>
    <scope>NUCLEOTIDE SEQUENCE [LARGE SCALE GENOMIC DNA]</scope>
    <source>
        <strain evidence="3 4">Mal15</strain>
    </source>
</reference>
<dbReference type="RefSeq" id="WP_147866120.1">
    <property type="nucleotide sequence ID" value="NZ_CP036264.1"/>
</dbReference>
<keyword evidence="4" id="KW-1185">Reference proteome</keyword>
<name>A0A5B9MAN5_9BACT</name>